<feature type="domain" description="Cas12a REC2" evidence="6">
    <location>
        <begin position="310"/>
        <end position="532"/>
    </location>
</feature>
<dbReference type="InterPro" id="IPR027620">
    <property type="entry name" value="Cas12a"/>
</dbReference>
<organism evidence="7">
    <name type="scientific">uncultured bacterium</name>
    <name type="common">gcode 4</name>
    <dbReference type="NCBI Taxonomy" id="1234023"/>
    <lineage>
        <taxon>Bacteria</taxon>
        <taxon>environmental samples</taxon>
    </lineage>
</organism>
<proteinExistence type="predicted"/>
<feature type="site" description="Binds DNA in crRNA-target DNA heteroduplex" evidence="3">
    <location>
        <position position="534"/>
    </location>
</feature>
<feature type="active site" description="For DNase activity of RuvC domain" evidence="1">
    <location>
        <position position="944"/>
    </location>
</feature>
<evidence type="ECO:0000313" key="7">
    <source>
        <dbReference type="EMBL" id="EKE28449.1"/>
    </source>
</evidence>
<name>K2GDV2_9BACT</name>
<reference evidence="7" key="1">
    <citation type="journal article" date="2012" name="Science">
        <title>Fermentation, hydrogen, and sulfur metabolism in multiple uncultivated bacterial phyla.</title>
        <authorList>
            <person name="Wrighton K.C."/>
            <person name="Thomas B.C."/>
            <person name="Sharon I."/>
            <person name="Miller C.S."/>
            <person name="Castelle C.J."/>
            <person name="VerBerkmoes N.C."/>
            <person name="Wilkins M.J."/>
            <person name="Hettich R.L."/>
            <person name="Lipton M.S."/>
            <person name="Williams K.H."/>
            <person name="Long P.E."/>
            <person name="Banfield J.F."/>
        </authorList>
    </citation>
    <scope>NUCLEOTIDE SEQUENCE [LARGE SCALE GENOMIC DNA]</scope>
</reference>
<feature type="region of interest" description="Binds crRNA alone and in crRNA-target DNA heteroduplex" evidence="2">
    <location>
        <begin position="47"/>
        <end position="51"/>
    </location>
</feature>
<evidence type="ECO:0000259" key="6">
    <source>
        <dbReference type="Pfam" id="PF21918"/>
    </source>
</evidence>
<dbReference type="InterPro" id="IPR040787">
    <property type="entry name" value="Cas12a_REC1"/>
</dbReference>
<dbReference type="Pfam" id="PF18516">
    <property type="entry name" value="RuvC_1"/>
    <property type="match status" value="1"/>
</dbReference>
<evidence type="ECO:0000259" key="4">
    <source>
        <dbReference type="Pfam" id="PF18501"/>
    </source>
</evidence>
<comment type="caution">
    <text evidence="7">The sequence shown here is derived from an EMBL/GenBank/DDBJ whole genome shotgun (WGS) entry which is preliminary data.</text>
</comment>
<feature type="region of interest" description="Binds DNA in crRNA-target DNA heteroduplex" evidence="2">
    <location>
        <begin position="265"/>
        <end position="269"/>
    </location>
</feature>
<feature type="active site" description="For DNase activity of RuvC domain" evidence="1">
    <location>
        <position position="857"/>
    </location>
</feature>
<dbReference type="InterPro" id="IPR040852">
    <property type="entry name" value="RuvC_1"/>
</dbReference>
<evidence type="ECO:0000256" key="1">
    <source>
        <dbReference type="PIRSR" id="PIRSR627620-1"/>
    </source>
</evidence>
<feature type="site" description="Binds Target strand DNA" evidence="3">
    <location>
        <position position="622"/>
    </location>
</feature>
<dbReference type="EMBL" id="AMFJ01000332">
    <property type="protein sequence ID" value="EKE28449.1"/>
    <property type="molecule type" value="Genomic_DNA"/>
</dbReference>
<feature type="domain" description="Cas12a REC1" evidence="4">
    <location>
        <begin position="49"/>
        <end position="295"/>
    </location>
</feature>
<dbReference type="NCBIfam" id="TIGR04330">
    <property type="entry name" value="cas_Cpf1"/>
    <property type="match status" value="1"/>
</dbReference>
<feature type="active site" description="For pre-crRNA processing" evidence="1">
    <location>
        <position position="800"/>
    </location>
</feature>
<dbReference type="Pfam" id="PF18501">
    <property type="entry name" value="REC1"/>
    <property type="match status" value="1"/>
</dbReference>
<protein>
    <submittedName>
        <fullName evidence="7">Uncharacterized protein</fullName>
    </submittedName>
</protein>
<feature type="region of interest" description="Binds crRNA alone and in crRNA-target DNA heteroduplex" evidence="2">
    <location>
        <begin position="170"/>
        <end position="174"/>
    </location>
</feature>
<feature type="domain" description="Cas12a RuvC nuclease" evidence="5">
    <location>
        <begin position="837"/>
        <end position="1226"/>
    </location>
</feature>
<feature type="site" description="Binds crRNA alone and in crRNA-target DNA heteroduplex" evidence="3">
    <location>
        <position position="16"/>
    </location>
</feature>
<feature type="region of interest" description="Binds crRNA" evidence="2">
    <location>
        <begin position="747"/>
        <end position="750"/>
    </location>
</feature>
<evidence type="ECO:0000256" key="2">
    <source>
        <dbReference type="PIRSR" id="PIRSR627620-2"/>
    </source>
</evidence>
<feature type="region of interest" description="Binds crRNA in crRNA-target DNA heteroduplex" evidence="2">
    <location>
        <begin position="293"/>
        <end position="296"/>
    </location>
</feature>
<feature type="site" description="Binds crRNA" evidence="3">
    <location>
        <position position="791"/>
    </location>
</feature>
<dbReference type="AlphaFoldDB" id="K2GDV2"/>
<feature type="site" description="Binds DNA protospacer adjacent motif (PAM)" evidence="3">
    <location>
        <position position="558"/>
    </location>
</feature>
<evidence type="ECO:0000259" key="5">
    <source>
        <dbReference type="Pfam" id="PF18516"/>
    </source>
</evidence>
<evidence type="ECO:0000256" key="3">
    <source>
        <dbReference type="PIRSR" id="PIRSR627620-3"/>
    </source>
</evidence>
<dbReference type="InterPro" id="IPR054116">
    <property type="entry name" value="Cas12a_REC2"/>
</dbReference>
<dbReference type="Pfam" id="PF21918">
    <property type="entry name" value="cas_Cpf1_2nd"/>
    <property type="match status" value="1"/>
</dbReference>
<accession>K2GDV2</accession>
<gene>
    <name evidence="7" type="ORF">ACD_3C00058G0015</name>
</gene>
<sequence length="1247" mass="153648">MFKGDAFTGLYEVQKTLRFELVPIGLTQSYLENDWVIQKDKEVEENYGKIKAYFDLIHKEFVRQSLENAWLCQLDDFYEKYIELHNSLETRKDKNLAKQFEKVMKSLKKEFVSFFDAKWNEWKQKFSFLKKWWIDVLNEKEVLDLMAEFYPDEKELFDKFDKFFTYFSNFKESRKNFYADDGRAWAIATRAIDENLITFIKNIEDFKKLNSSFREFVNDNFSEEDKQIFEIDFYNNCLLQPWIDKYNKIVWWYSLENWEKVQWLNEKINNFKQNQNKSNSKDLKFPRMKLLYKQILGDKEKKVYIDEIRDDKNLIDLIDNSKRRNQIKIDNANDIINDFINNNAKFELDKIYLTRQSINTISSKYFSSWDYIRWYFWTGELQEFVSFYDLKETFWKIEYETLENIFKDCYVKGINTESQNNIVFETQGIYENFLNIFKFEFNQNISQISLLEWELDKIQNEDIKKNEKQVEVIKNYFDSVMSVYKMTKYFSLEKWKKRVELDTDNNFYNDFNEYLEGFEIWKDYNLVRNYITKKQVNTDKIKLNFDNSQFLTWWDKDKENERLGIILRREWKYYLWILKKWNTLNFGDYLQKEWEIFYEKMNYKQLNNVYRQLPRLLFPLTKKLNELKWDELKKYLSKYIQNFWYNEEIAQIKIEFDIFQESKEKWEKFDIDKLRKLIEYYKKWVLALYSDLYDLEFIKYKNYDDLSIFYSDVEKKMYNLNFTKIDKSLIDGKVKSWELYLFQIYNKDFSESKKEWSTENIHTKYFKLLFNEKNLQNLVVKLSWWADIFFRDKTENLKFKKDKNGQEILDHRRFSQDKIMFHISITLNANCWDKYWFNQYVNEYMNKERDIKIIWIDRWEKHLAYYCVIDKSWKIFNNEIWTLNELNWVNYLEKLEKIESSRKDSRISWWEIENIKELKNGYISQVINKLTELIVKYNAIIVFEDLNIWFKRWRQKIEKQIYQKLELALAKKLNYLTQKDKKDDEILWNLKALQLVPKVNDYQDIWNYKQSWIMFYVRANYTSVTCPNCWLRKNLYISNSATKENQKKSLNSIAIKYNDWKFSFSYEIDDKSWKQKQSLNKKKFIVYSDIERFVYSPLEKLTKVIDVNKKLLELFRDFNLSLDINKQIQEKDLDSVFFKSLTHLFNLILQLRNSDSKDNKDYISCPSCYYHSNNWLQWFEFNWDANWAYNIARKGIILLDRIRKNQEKPDLYVSDIDWDNFVQSNQFPNTIIPIQNIEKQVPLNIKI</sequence>
<feature type="active site" description="For DNase activity of RuvC domain" evidence="1">
    <location>
        <position position="1184"/>
    </location>
</feature>